<proteinExistence type="predicted"/>
<evidence type="ECO:0000313" key="1">
    <source>
        <dbReference type="EMBL" id="TEB11978.1"/>
    </source>
</evidence>
<dbReference type="AlphaFoldDB" id="A0A4Y7RSK1"/>
<dbReference type="Proteomes" id="UP000297597">
    <property type="component" value="Unassembled WGS sequence"/>
</dbReference>
<protein>
    <recommendedName>
        <fullName evidence="3">HTH araC/xylS-type domain-containing protein</fullName>
    </recommendedName>
</protein>
<organism evidence="1 2">
    <name type="scientific">Pelotomaculum propionicicum</name>
    <dbReference type="NCBI Taxonomy" id="258475"/>
    <lineage>
        <taxon>Bacteria</taxon>
        <taxon>Bacillati</taxon>
        <taxon>Bacillota</taxon>
        <taxon>Clostridia</taxon>
        <taxon>Eubacteriales</taxon>
        <taxon>Desulfotomaculaceae</taxon>
        <taxon>Pelotomaculum</taxon>
    </lineage>
</organism>
<evidence type="ECO:0008006" key="3">
    <source>
        <dbReference type="Google" id="ProtNLM"/>
    </source>
</evidence>
<name>A0A4Y7RSK1_9FIRM</name>
<dbReference type="EMBL" id="QFFZ01000010">
    <property type="protein sequence ID" value="TEB11978.1"/>
    <property type="molecule type" value="Genomic_DNA"/>
</dbReference>
<reference evidence="1 2" key="1">
    <citation type="journal article" date="2018" name="Environ. Microbiol.">
        <title>Novel energy conservation strategies and behaviour of Pelotomaculum schinkii driving syntrophic propionate catabolism.</title>
        <authorList>
            <person name="Hidalgo-Ahumada C.A.P."/>
            <person name="Nobu M.K."/>
            <person name="Narihiro T."/>
            <person name="Tamaki H."/>
            <person name="Liu W.T."/>
            <person name="Kamagata Y."/>
            <person name="Stams A.J.M."/>
            <person name="Imachi H."/>
            <person name="Sousa D.Z."/>
        </authorList>
    </citation>
    <scope>NUCLEOTIDE SEQUENCE [LARGE SCALE GENOMIC DNA]</scope>
    <source>
        <strain evidence="1 2">MGP</strain>
    </source>
</reference>
<dbReference type="Gene3D" id="1.10.10.60">
    <property type="entry name" value="Homeodomain-like"/>
    <property type="match status" value="1"/>
</dbReference>
<keyword evidence="2" id="KW-1185">Reference proteome</keyword>
<dbReference type="RefSeq" id="WP_192902825.1">
    <property type="nucleotide sequence ID" value="NZ_QFFZ01000010.1"/>
</dbReference>
<sequence length="58" mass="6429">MEWLQQLNQAIEYIEDNLAGDISYDKAAQIACCSTHQFNGCFPISREYPCLNISGTGG</sequence>
<gene>
    <name evidence="1" type="ORF">Pmgp_01345</name>
</gene>
<comment type="caution">
    <text evidence="1">The sequence shown here is derived from an EMBL/GenBank/DDBJ whole genome shotgun (WGS) entry which is preliminary data.</text>
</comment>
<accession>A0A4Y7RSK1</accession>
<evidence type="ECO:0000313" key="2">
    <source>
        <dbReference type="Proteomes" id="UP000297597"/>
    </source>
</evidence>